<keyword evidence="5" id="KW-0573">Peptidoglycan synthesis</keyword>
<evidence type="ECO:0000256" key="5">
    <source>
        <dbReference type="ARBA" id="ARBA00022984"/>
    </source>
</evidence>
<dbReference type="GO" id="GO:0004180">
    <property type="term" value="F:carboxypeptidase activity"/>
    <property type="evidence" value="ECO:0007669"/>
    <property type="project" value="UniProtKB-KW"/>
</dbReference>
<keyword evidence="6" id="KW-0961">Cell wall biogenesis/degradation</keyword>
<dbReference type="InterPro" id="IPR001967">
    <property type="entry name" value="Peptidase_S11_N"/>
</dbReference>
<evidence type="ECO:0000256" key="3">
    <source>
        <dbReference type="ARBA" id="ARBA00022801"/>
    </source>
</evidence>
<feature type="domain" description="Peptidase S11 D-alanyl-D-alanine carboxypeptidase A N-terminal" evidence="9">
    <location>
        <begin position="40"/>
        <end position="271"/>
    </location>
</feature>
<feature type="signal peptide" evidence="8">
    <location>
        <begin position="1"/>
        <end position="27"/>
    </location>
</feature>
<dbReference type="Gene3D" id="3.40.710.10">
    <property type="entry name" value="DD-peptidase/beta-lactamase superfamily"/>
    <property type="match status" value="1"/>
</dbReference>
<keyword evidence="3 10" id="KW-0378">Hydrolase</keyword>
<evidence type="ECO:0000256" key="6">
    <source>
        <dbReference type="ARBA" id="ARBA00023316"/>
    </source>
</evidence>
<reference evidence="10 11" key="1">
    <citation type="submission" date="2024-06" db="EMBL/GenBank/DDBJ databases">
        <title>The Natural Products Discovery Center: Release of the First 8490 Sequenced Strains for Exploring Actinobacteria Biosynthetic Diversity.</title>
        <authorList>
            <person name="Kalkreuter E."/>
            <person name="Kautsar S.A."/>
            <person name="Yang D."/>
            <person name="Bader C.D."/>
            <person name="Teijaro C.N."/>
            <person name="Fluegel L."/>
            <person name="Davis C.M."/>
            <person name="Simpson J.R."/>
            <person name="Lauterbach L."/>
            <person name="Steele A.D."/>
            <person name="Gui C."/>
            <person name="Meng S."/>
            <person name="Li G."/>
            <person name="Viehrig K."/>
            <person name="Ye F."/>
            <person name="Su P."/>
            <person name="Kiefer A.F."/>
            <person name="Nichols A."/>
            <person name="Cepeda A.J."/>
            <person name="Yan W."/>
            <person name="Fan B."/>
            <person name="Jiang Y."/>
            <person name="Adhikari A."/>
            <person name="Zheng C.-J."/>
            <person name="Schuster L."/>
            <person name="Cowan T.M."/>
            <person name="Smanski M.J."/>
            <person name="Chevrette M.G."/>
            <person name="De Carvalho L.P.S."/>
            <person name="Shen B."/>
        </authorList>
    </citation>
    <scope>NUCLEOTIDE SEQUENCE [LARGE SCALE GENOMIC DNA]</scope>
    <source>
        <strain evidence="10 11">NPDC050100</strain>
    </source>
</reference>
<comment type="similarity">
    <text evidence="1 7">Belongs to the peptidase S11 family.</text>
</comment>
<sequence>MLNGKVRLSVCATLLTFAAGLTTPAVAQATPTRIPVTETAHNAPATYGRATYLIDATTGKVALSKQGTERMPVASLTKAMTALVVLKEAKLTDTVTITSADVRHADDNGGTSADLRPGERVAVKDLLYGLMLPSGADAAYALARTYGPGLDGFVGKMNATARQLGMKDTKYVNADGLPMSGGDGYSTARDQARLAEVALRDATFRTVTSSQSHYVPRTAAHRSHTWTNTNKMLGTPGALGVKTGFTRAAGYCLTFAADRDGHRLIGVILGESASNRRFDTAQSLIEWARTA</sequence>
<keyword evidence="4" id="KW-0133">Cell shape</keyword>
<keyword evidence="10" id="KW-0645">Protease</keyword>
<comment type="caution">
    <text evidence="10">The sequence shown here is derived from an EMBL/GenBank/DDBJ whole genome shotgun (WGS) entry which is preliminary data.</text>
</comment>
<dbReference type="PANTHER" id="PTHR21581">
    <property type="entry name" value="D-ALANYL-D-ALANINE CARBOXYPEPTIDASE"/>
    <property type="match status" value="1"/>
</dbReference>
<evidence type="ECO:0000259" key="9">
    <source>
        <dbReference type="Pfam" id="PF00768"/>
    </source>
</evidence>
<evidence type="ECO:0000256" key="2">
    <source>
        <dbReference type="ARBA" id="ARBA00022729"/>
    </source>
</evidence>
<keyword evidence="2 8" id="KW-0732">Signal</keyword>
<dbReference type="Pfam" id="PF00768">
    <property type="entry name" value="Peptidase_S11"/>
    <property type="match status" value="1"/>
</dbReference>
<dbReference type="PANTHER" id="PTHR21581:SF33">
    <property type="entry name" value="D-ALANYL-D-ALANINE CARBOXYPEPTIDASE DACB"/>
    <property type="match status" value="1"/>
</dbReference>
<evidence type="ECO:0000256" key="7">
    <source>
        <dbReference type="RuleBase" id="RU004016"/>
    </source>
</evidence>
<dbReference type="EC" id="3.4.-.-" evidence="10"/>
<proteinExistence type="inferred from homology"/>
<gene>
    <name evidence="10" type="ORF">AB0I59_28525</name>
</gene>
<evidence type="ECO:0000313" key="10">
    <source>
        <dbReference type="EMBL" id="MEV0972567.1"/>
    </source>
</evidence>
<dbReference type="SUPFAM" id="SSF56601">
    <property type="entry name" value="beta-lactamase/transpeptidase-like"/>
    <property type="match status" value="1"/>
</dbReference>
<dbReference type="RefSeq" id="WP_061257836.1">
    <property type="nucleotide sequence ID" value="NZ_JBFALK010000017.1"/>
</dbReference>
<name>A0ABV3GMN5_MICGL</name>
<dbReference type="InterPro" id="IPR018044">
    <property type="entry name" value="Peptidase_S11"/>
</dbReference>
<evidence type="ECO:0000313" key="11">
    <source>
        <dbReference type="Proteomes" id="UP001551675"/>
    </source>
</evidence>
<feature type="chain" id="PRO_5045257058" evidence="8">
    <location>
        <begin position="28"/>
        <end position="291"/>
    </location>
</feature>
<dbReference type="InterPro" id="IPR012338">
    <property type="entry name" value="Beta-lactam/transpept-like"/>
</dbReference>
<evidence type="ECO:0000256" key="1">
    <source>
        <dbReference type="ARBA" id="ARBA00007164"/>
    </source>
</evidence>
<organism evidence="10 11">
    <name type="scientific">Microtetraspora glauca</name>
    <dbReference type="NCBI Taxonomy" id="1996"/>
    <lineage>
        <taxon>Bacteria</taxon>
        <taxon>Bacillati</taxon>
        <taxon>Actinomycetota</taxon>
        <taxon>Actinomycetes</taxon>
        <taxon>Streptosporangiales</taxon>
        <taxon>Streptosporangiaceae</taxon>
        <taxon>Microtetraspora</taxon>
    </lineage>
</organism>
<keyword evidence="11" id="KW-1185">Reference proteome</keyword>
<evidence type="ECO:0000256" key="8">
    <source>
        <dbReference type="SAM" id="SignalP"/>
    </source>
</evidence>
<accession>A0ABV3GMN5</accession>
<dbReference type="PRINTS" id="PR00725">
    <property type="entry name" value="DADACBPTASE1"/>
</dbReference>
<protein>
    <submittedName>
        <fullName evidence="10">D-alanyl-D-alanine carboxypeptidase family protein</fullName>
        <ecNumber evidence="10">3.4.-.-</ecNumber>
    </submittedName>
</protein>
<dbReference type="Proteomes" id="UP001551675">
    <property type="component" value="Unassembled WGS sequence"/>
</dbReference>
<evidence type="ECO:0000256" key="4">
    <source>
        <dbReference type="ARBA" id="ARBA00022960"/>
    </source>
</evidence>
<keyword evidence="10" id="KW-0121">Carboxypeptidase</keyword>
<dbReference type="EMBL" id="JBFALK010000017">
    <property type="protein sequence ID" value="MEV0972567.1"/>
    <property type="molecule type" value="Genomic_DNA"/>
</dbReference>